<protein>
    <recommendedName>
        <fullName evidence="6">Cytochrome c biogenesis protein CcsB</fullName>
    </recommendedName>
</protein>
<feature type="transmembrane region" description="Helical" evidence="7">
    <location>
        <begin position="77"/>
        <end position="97"/>
    </location>
</feature>
<evidence type="ECO:0000256" key="6">
    <source>
        <dbReference type="HAMAP-Rule" id="MF_01392"/>
    </source>
</evidence>
<evidence type="ECO:0000256" key="1">
    <source>
        <dbReference type="ARBA" id="ARBA00004141"/>
    </source>
</evidence>
<dbReference type="EMBL" id="MT859097">
    <property type="protein sequence ID" value="QQW50471.1"/>
    <property type="molecule type" value="Genomic_DNA"/>
</dbReference>
<keyword evidence="6" id="KW-0793">Thylakoid</keyword>
<evidence type="ECO:0000256" key="4">
    <source>
        <dbReference type="ARBA" id="ARBA00022989"/>
    </source>
</evidence>
<evidence type="ECO:0000256" key="5">
    <source>
        <dbReference type="ARBA" id="ARBA00023136"/>
    </source>
</evidence>
<dbReference type="HAMAP" id="MF_01392">
    <property type="entry name" value="CytC_Ccs1"/>
    <property type="match status" value="1"/>
</dbReference>
<comment type="similarity">
    <text evidence="6">Belongs to the Ccs1/CcsB family.</text>
</comment>
<feature type="transmembrane region" description="Helical" evidence="7">
    <location>
        <begin position="364"/>
        <end position="384"/>
    </location>
</feature>
<dbReference type="RefSeq" id="YP_010152810.1">
    <property type="nucleotide sequence ID" value="NC_057170.1"/>
</dbReference>
<keyword evidence="3 6" id="KW-0201">Cytochrome c-type biogenesis</keyword>
<evidence type="ECO:0000256" key="3">
    <source>
        <dbReference type="ARBA" id="ARBA00022748"/>
    </source>
</evidence>
<dbReference type="GeneID" id="67154398"/>
<reference evidence="9" key="1">
    <citation type="journal article" date="2021" name="J. Phycol.">
        <title>Olisthodiscus represents a new class of Ochrophyta.</title>
        <authorList>
            <person name="Barcyte D."/>
            <person name="Eikrem W."/>
            <person name="Engesmo A."/>
            <person name="Seoane S."/>
            <person name="Wohlmann J."/>
            <person name="Horak A."/>
            <person name="Yurchenko T."/>
            <person name="Elias M."/>
        </authorList>
    </citation>
    <scope>NUCLEOTIDE SEQUENCE</scope>
    <source>
        <strain evidence="9">K-0444</strain>
    </source>
</reference>
<comment type="subunit">
    <text evidence="6">May interact with CcsA.</text>
</comment>
<comment type="subcellular location">
    <subcellularLocation>
        <location evidence="6">Cellular thylakoid membrane</location>
        <topology evidence="6">Multi-pass membrane protein</topology>
    </subcellularLocation>
    <subcellularLocation>
        <location evidence="1">Membrane</location>
        <topology evidence="1">Multi-pass membrane protein</topology>
    </subcellularLocation>
</comment>
<feature type="transmembrane region" description="Helical" evidence="7">
    <location>
        <begin position="163"/>
        <end position="181"/>
    </location>
</feature>
<evidence type="ECO:0000256" key="2">
    <source>
        <dbReference type="ARBA" id="ARBA00022692"/>
    </source>
</evidence>
<feature type="domain" description="ResB-like" evidence="8">
    <location>
        <begin position="331"/>
        <end position="410"/>
    </location>
</feature>
<keyword evidence="5 6" id="KW-0472">Membrane</keyword>
<gene>
    <name evidence="6 9" type="primary">ccs1</name>
    <name evidence="6" type="synonym">ccsB</name>
</gene>
<keyword evidence="9" id="KW-0934">Plastid</keyword>
<dbReference type="PANTHER" id="PTHR31566:SF0">
    <property type="entry name" value="CYTOCHROME C BIOGENESIS PROTEIN CCS1, CHLOROPLASTIC"/>
    <property type="match status" value="1"/>
</dbReference>
<keyword evidence="2 6" id="KW-0812">Transmembrane</keyword>
<comment type="function">
    <text evidence="6">Required during biogenesis of c-type cytochromes (cytochrome c6 and cytochrome f) at the step of heme attachment.</text>
</comment>
<accession>A0A7U0QFZ3</accession>
<dbReference type="AlphaFoldDB" id="A0A7U0QFZ3"/>
<dbReference type="InterPro" id="IPR023494">
    <property type="entry name" value="Cyt_c_bgen_Ccs1/CcsB/ResB"/>
</dbReference>
<evidence type="ECO:0000259" key="8">
    <source>
        <dbReference type="Pfam" id="PF05140"/>
    </source>
</evidence>
<sequence>MRIIKLNIMKNSFRFWRALISLKVTIGILLLIVILSTFGSIVPQEQTIDFYKNNYSSSVFLNWKIILAFGFDHLYSTWWFIALLFIFSFNLAMCTFLQQLPNLKFFKRCYFYFNYSKFKNLEYYHKLGLNNFTKSIPILKKQNYLVFQTHNSIYGHKGLTGRIAPIIVHISLILILFGSFYNSLAGFISQEIITRNETVHIQNTLSIGKMSFLPKVSTRLNDFWIQYTKQGKIKQFYSDLSLVNNFGEENRQKTISVNKPLDFKGIVLYQTDWGISRLRFILDNINIQVPLQNIQKKQWLGILWNNNMKIFPVLITEGSGELKIYNQFEKKLHLLELNSFVNNIYFFDIIFTTGLQIKVDPGVWYVYFGFFLLMVSGILSYLTFSQIWLLNNGVYKFVGGKTNRAKFNFKIMYSNFIKSLYK</sequence>
<organism evidence="9">
    <name type="scientific">Olisthodiscus luteus</name>
    <name type="common">Marine phytoflagellate</name>
    <dbReference type="NCBI Taxonomy" id="83000"/>
    <lineage>
        <taxon>Eukaryota</taxon>
        <taxon>Sar</taxon>
        <taxon>Stramenopiles</taxon>
        <taxon>Ochrophyta</taxon>
        <taxon>Olisthodiscophyceae</taxon>
        <taxon>Olisthodiscaceae</taxon>
        <taxon>Olisthodiscus</taxon>
    </lineage>
</organism>
<name>A0A7U0QFZ3_OLILU</name>
<feature type="transmembrane region" description="Helical" evidence="7">
    <location>
        <begin position="20"/>
        <end position="42"/>
    </location>
</feature>
<evidence type="ECO:0000313" key="9">
    <source>
        <dbReference type="EMBL" id="QQW50471.1"/>
    </source>
</evidence>
<geneLocation type="plastid" evidence="9"/>
<evidence type="ECO:0000256" key="7">
    <source>
        <dbReference type="SAM" id="Phobius"/>
    </source>
</evidence>
<proteinExistence type="inferred from homology"/>
<feature type="domain" description="ResB-like" evidence="8">
    <location>
        <begin position="22"/>
        <end position="282"/>
    </location>
</feature>
<dbReference type="GO" id="GO:0017004">
    <property type="term" value="P:cytochrome complex assembly"/>
    <property type="evidence" value="ECO:0007669"/>
    <property type="project" value="UniProtKB-UniRule"/>
</dbReference>
<dbReference type="GO" id="GO:0042651">
    <property type="term" value="C:thylakoid membrane"/>
    <property type="evidence" value="ECO:0007669"/>
    <property type="project" value="UniProtKB-UniRule"/>
</dbReference>
<dbReference type="InterPro" id="IPR007816">
    <property type="entry name" value="ResB-like_domain"/>
</dbReference>
<dbReference type="Pfam" id="PF05140">
    <property type="entry name" value="ResB"/>
    <property type="match status" value="2"/>
</dbReference>
<dbReference type="PANTHER" id="PTHR31566">
    <property type="entry name" value="CYTOCHROME C BIOGENESIS PROTEIN CCS1, CHLOROPLASTIC"/>
    <property type="match status" value="1"/>
</dbReference>
<keyword evidence="4 6" id="KW-1133">Transmembrane helix</keyword>